<evidence type="ECO:0000256" key="12">
    <source>
        <dbReference type="ARBA" id="ARBA00040743"/>
    </source>
</evidence>
<keyword evidence="6 15" id="KW-1133">Transmembrane helix</keyword>
<dbReference type="SUPFAM" id="SSF109998">
    <property type="entry name" value="Triger factor/SurA peptide-binding domain-like"/>
    <property type="match status" value="1"/>
</dbReference>
<evidence type="ECO:0000256" key="6">
    <source>
        <dbReference type="ARBA" id="ARBA00022989"/>
    </source>
</evidence>
<feature type="transmembrane region" description="Helical" evidence="15">
    <location>
        <begin position="12"/>
        <end position="34"/>
    </location>
</feature>
<dbReference type="STRING" id="715226.ABI_35480"/>
<sequence length="645" mass="68978">MISILRDFTKTWIFKGLMILIAASFIGVGGASYFSGSNSTDVIVAGNVKVTAAEFKANVDSMKRYYETQGQTITNEQLIAENIPGRLLAQLTDRKATIAWLDRLGVRPSSKLILAEVAKIPLFFNSVTGRFDMDTYRQQLASRDMTDKMFEADLREQIAEQQYISSAQAGLEAPRVFAATDAAFGLQSRDASMFFLSPQNVTMPGEPTQADIETFYKANLQRFTLPESRAASVITFSVVNYAKSVSVSDEDLRQLYESRRASLATPEVRTFVQVRAPDMAAANKVSAALKAGRSAEEAAKANKGEVISYSLRPQTAVADDKIAEAAFKMQTGEISAPVQGTLGISVIKMGEIKIGSAPSFESARAQLDEELRRQRATEKLNEATNAFADALAKGEEFDAAARRLNLTVAPLEPITADGMGRSGTNYSTYGALVKGIFDLPQVGSVSEVLPLGEGEYFALKLTGLQPSGAPPLAQVQAELAVLWRREKAAETINAEADKAMARLAKGETLAAVAASYKAEVRSQKAITLQTAQQMQMPQAVAARVFSSKAGETFVAEMPVQGVPAVAIGRLDAIHQGDATQANTMATMSKAQASQALGQDMGTVIQKNARVAVKAKSNTEAAYRALGLEPPAAAGSESSSKAGSKS</sequence>
<evidence type="ECO:0000313" key="17">
    <source>
        <dbReference type="EMBL" id="EGF90525.1"/>
    </source>
</evidence>
<evidence type="ECO:0000256" key="11">
    <source>
        <dbReference type="ARBA" id="ARBA00038408"/>
    </source>
</evidence>
<evidence type="ECO:0000256" key="5">
    <source>
        <dbReference type="ARBA" id="ARBA00022692"/>
    </source>
</evidence>
<keyword evidence="4" id="KW-0997">Cell inner membrane</keyword>
<dbReference type="AlphaFoldDB" id="F4QQN8"/>
<evidence type="ECO:0000256" key="13">
    <source>
        <dbReference type="ARBA" id="ARBA00042775"/>
    </source>
</evidence>
<keyword evidence="18" id="KW-1185">Reference proteome</keyword>
<dbReference type="InterPro" id="IPR046357">
    <property type="entry name" value="PPIase_dom_sf"/>
</dbReference>
<evidence type="ECO:0000256" key="7">
    <source>
        <dbReference type="ARBA" id="ARBA00023136"/>
    </source>
</evidence>
<name>F4QQN8_9CAUL</name>
<dbReference type="InterPro" id="IPR027304">
    <property type="entry name" value="Trigger_fact/SurA_dom_sf"/>
</dbReference>
<evidence type="ECO:0000256" key="3">
    <source>
        <dbReference type="ARBA" id="ARBA00022475"/>
    </source>
</evidence>
<keyword evidence="5 15" id="KW-0812">Transmembrane</keyword>
<dbReference type="eggNOG" id="COG0760">
    <property type="taxonomic scope" value="Bacteria"/>
</dbReference>
<accession>F4QQN8</accession>
<comment type="subcellular location">
    <subcellularLocation>
        <location evidence="1">Cell inner membrane</location>
        <topology evidence="1">Single-pass type II membrane protein</topology>
        <orientation evidence="1">Periplasmic side</orientation>
    </subcellularLocation>
</comment>
<dbReference type="OrthoDB" id="9768393at2"/>
<dbReference type="Pfam" id="PF13624">
    <property type="entry name" value="SurA_N_3"/>
    <property type="match status" value="1"/>
</dbReference>
<evidence type="ECO:0000259" key="16">
    <source>
        <dbReference type="PROSITE" id="PS50198"/>
    </source>
</evidence>
<dbReference type="InterPro" id="IPR052029">
    <property type="entry name" value="PpiD_chaperone"/>
</dbReference>
<evidence type="ECO:0000256" key="8">
    <source>
        <dbReference type="ARBA" id="ARBA00023186"/>
    </source>
</evidence>
<dbReference type="Pfam" id="PF13145">
    <property type="entry name" value="Rotamase_2"/>
    <property type="match status" value="1"/>
</dbReference>
<dbReference type="InterPro" id="IPR000297">
    <property type="entry name" value="PPIase_PpiC"/>
</dbReference>
<dbReference type="PANTHER" id="PTHR47529:SF1">
    <property type="entry name" value="PERIPLASMIC CHAPERONE PPID"/>
    <property type="match status" value="1"/>
</dbReference>
<dbReference type="PANTHER" id="PTHR47529">
    <property type="entry name" value="PEPTIDYL-PROLYL CIS-TRANS ISOMERASE D"/>
    <property type="match status" value="1"/>
</dbReference>
<keyword evidence="14" id="KW-0413">Isomerase</keyword>
<keyword evidence="8" id="KW-0143">Chaperone</keyword>
<evidence type="ECO:0000256" key="4">
    <source>
        <dbReference type="ARBA" id="ARBA00022519"/>
    </source>
</evidence>
<dbReference type="RefSeq" id="WP_006274333.1">
    <property type="nucleotide sequence ID" value="NZ_GL883079.1"/>
</dbReference>
<evidence type="ECO:0000313" key="18">
    <source>
        <dbReference type="Proteomes" id="UP000006512"/>
    </source>
</evidence>
<reference evidence="18" key="1">
    <citation type="submission" date="2011-03" db="EMBL/GenBank/DDBJ databases">
        <title>Draft genome sequence of Brevundimonas diminuta.</title>
        <authorList>
            <person name="Brown P.J.B."/>
            <person name="Buechlein A."/>
            <person name="Hemmerich C."/>
            <person name="Brun Y.V."/>
        </authorList>
    </citation>
    <scope>NUCLEOTIDE SEQUENCE [LARGE SCALE GENOMIC DNA]</scope>
    <source>
        <strain evidence="18">C19</strain>
    </source>
</reference>
<keyword evidence="7 15" id="KW-0472">Membrane</keyword>
<dbReference type="EMBL" id="GL883079">
    <property type="protein sequence ID" value="EGF90525.1"/>
    <property type="molecule type" value="Genomic_DNA"/>
</dbReference>
<evidence type="ECO:0000256" key="14">
    <source>
        <dbReference type="PROSITE-ProRule" id="PRU00278"/>
    </source>
</evidence>
<feature type="domain" description="PpiC" evidence="16">
    <location>
        <begin position="242"/>
        <end position="351"/>
    </location>
</feature>
<comment type="similarity">
    <text evidence="11">Belongs to the PpiD chaperone family.</text>
</comment>
<dbReference type="GO" id="GO:0003755">
    <property type="term" value="F:peptidyl-prolyl cis-trans isomerase activity"/>
    <property type="evidence" value="ECO:0007669"/>
    <property type="project" value="UniProtKB-KW"/>
</dbReference>
<evidence type="ECO:0000256" key="9">
    <source>
        <dbReference type="ARBA" id="ARBA00030642"/>
    </source>
</evidence>
<keyword evidence="3" id="KW-1003">Cell membrane</keyword>
<evidence type="ECO:0000256" key="2">
    <source>
        <dbReference type="ARBA" id="ARBA00018370"/>
    </source>
</evidence>
<dbReference type="HOGENOM" id="CLU_023843_2_0_5"/>
<dbReference type="Gene3D" id="3.10.50.40">
    <property type="match status" value="1"/>
</dbReference>
<dbReference type="GO" id="GO:0005886">
    <property type="term" value="C:plasma membrane"/>
    <property type="evidence" value="ECO:0007669"/>
    <property type="project" value="UniProtKB-SubCell"/>
</dbReference>
<protein>
    <recommendedName>
        <fullName evidence="2">Parvulin-like PPIase</fullName>
    </recommendedName>
    <alternativeName>
        <fullName evidence="9">Peptidyl-prolyl cis-trans isomerase plp</fullName>
    </alternativeName>
    <alternativeName>
        <fullName evidence="12">Periplasmic chaperone PpiD</fullName>
    </alternativeName>
    <alternativeName>
        <fullName evidence="13">Periplasmic folding chaperone</fullName>
    </alternativeName>
    <alternativeName>
        <fullName evidence="10">Rotamase plp</fullName>
    </alternativeName>
</protein>
<proteinExistence type="inferred from homology"/>
<organism evidence="17 18">
    <name type="scientific">Asticcacaulis biprosthecium C19</name>
    <dbReference type="NCBI Taxonomy" id="715226"/>
    <lineage>
        <taxon>Bacteria</taxon>
        <taxon>Pseudomonadati</taxon>
        <taxon>Pseudomonadota</taxon>
        <taxon>Alphaproteobacteria</taxon>
        <taxon>Caulobacterales</taxon>
        <taxon>Caulobacteraceae</taxon>
        <taxon>Asticcacaulis</taxon>
    </lineage>
</organism>
<keyword evidence="14" id="KW-0697">Rotamase</keyword>
<evidence type="ECO:0000256" key="15">
    <source>
        <dbReference type="SAM" id="Phobius"/>
    </source>
</evidence>
<gene>
    <name evidence="17" type="ORF">ABI_35480</name>
</gene>
<evidence type="ECO:0000256" key="1">
    <source>
        <dbReference type="ARBA" id="ARBA00004382"/>
    </source>
</evidence>
<evidence type="ECO:0000256" key="10">
    <source>
        <dbReference type="ARBA" id="ARBA00031484"/>
    </source>
</evidence>
<dbReference type="SUPFAM" id="SSF54534">
    <property type="entry name" value="FKBP-like"/>
    <property type="match status" value="1"/>
</dbReference>
<dbReference type="PROSITE" id="PS50198">
    <property type="entry name" value="PPIC_PPIASE_2"/>
    <property type="match status" value="1"/>
</dbReference>
<dbReference type="Proteomes" id="UP000006512">
    <property type="component" value="Unassembled WGS sequence"/>
</dbReference>